<evidence type="ECO:0000313" key="1">
    <source>
        <dbReference type="EMBL" id="SNV31693.1"/>
    </source>
</evidence>
<dbReference type="KEGG" id="cgrn:4412665_00656"/>
<organism evidence="1 2">
    <name type="scientific">Cutibacterium granulosum</name>
    <dbReference type="NCBI Taxonomy" id="33011"/>
    <lineage>
        <taxon>Bacteria</taxon>
        <taxon>Bacillati</taxon>
        <taxon>Actinomycetota</taxon>
        <taxon>Actinomycetes</taxon>
        <taxon>Propionibacteriales</taxon>
        <taxon>Propionibacteriaceae</taxon>
        <taxon>Cutibacterium</taxon>
    </lineage>
</organism>
<dbReference type="AlphaFoldDB" id="A0A239WCP5"/>
<gene>
    <name evidence="1" type="ORF">SAMEA4412665_00656</name>
</gene>
<accession>A0A239WCP5</accession>
<proteinExistence type="predicted"/>
<sequence>MKVLAGKLPPVFAAFWQECSRPASILKTTVEEWARTLCPDVPVLSRHSPSCVRTFPAPYETSRFCVGLPGPVRTFSISGRTFLTSCEPSPLHPSQALLIPCEPPPIPGGPSPPWPSRVTFLSRRAHEGHGNVRMLEVLTFLSGHLPSGHTSAGTLRGMTIFVTSGVDWAGGSPGGADMAGARVELAWPGPGGVGVVETRRDSGQGSVARSR</sequence>
<reference evidence="1 2" key="1">
    <citation type="submission" date="2017-06" db="EMBL/GenBank/DDBJ databases">
        <authorList>
            <consortium name="Pathogen Informatics"/>
        </authorList>
    </citation>
    <scope>NUCLEOTIDE SEQUENCE [LARGE SCALE GENOMIC DNA]</scope>
    <source>
        <strain evidence="1 2">NCTC11865</strain>
    </source>
</reference>
<protein>
    <submittedName>
        <fullName evidence="1">Uncharacterized protein</fullName>
    </submittedName>
</protein>
<dbReference type="EMBL" id="LT906441">
    <property type="protein sequence ID" value="SNV31693.1"/>
    <property type="molecule type" value="Genomic_DNA"/>
</dbReference>
<evidence type="ECO:0000313" key="2">
    <source>
        <dbReference type="Proteomes" id="UP000215332"/>
    </source>
</evidence>
<dbReference type="Proteomes" id="UP000215332">
    <property type="component" value="Chromosome 1"/>
</dbReference>
<name>A0A239WCP5_9ACTN</name>